<dbReference type="AlphaFoldDB" id="A0A8S4RYC8"/>
<dbReference type="Proteomes" id="UP000838756">
    <property type="component" value="Unassembled WGS sequence"/>
</dbReference>
<feature type="region of interest" description="Disordered" evidence="1">
    <location>
        <begin position="16"/>
        <end position="48"/>
    </location>
</feature>
<comment type="caution">
    <text evidence="2">The sequence shown here is derived from an EMBL/GenBank/DDBJ whole genome shotgun (WGS) entry which is preliminary data.</text>
</comment>
<keyword evidence="3" id="KW-1185">Reference proteome</keyword>
<organism evidence="2 3">
    <name type="scientific">Pararge aegeria aegeria</name>
    <dbReference type="NCBI Taxonomy" id="348720"/>
    <lineage>
        <taxon>Eukaryota</taxon>
        <taxon>Metazoa</taxon>
        <taxon>Ecdysozoa</taxon>
        <taxon>Arthropoda</taxon>
        <taxon>Hexapoda</taxon>
        <taxon>Insecta</taxon>
        <taxon>Pterygota</taxon>
        <taxon>Neoptera</taxon>
        <taxon>Endopterygota</taxon>
        <taxon>Lepidoptera</taxon>
        <taxon>Glossata</taxon>
        <taxon>Ditrysia</taxon>
        <taxon>Papilionoidea</taxon>
        <taxon>Nymphalidae</taxon>
        <taxon>Satyrinae</taxon>
        <taxon>Satyrini</taxon>
        <taxon>Parargina</taxon>
        <taxon>Pararge</taxon>
    </lineage>
</organism>
<evidence type="ECO:0000313" key="2">
    <source>
        <dbReference type="EMBL" id="CAH2242361.1"/>
    </source>
</evidence>
<sequence length="176" mass="18734">MQAAVVYCVVHSGSEGERRRPAVGSSQASERALPPFSQLSSSGARTPHAVLARGSRRYARAARTSPLMRSLPVAALLGFTNAFCCTDITTRSASNHVSIVPEIAATEPVLCHAAGAGEDVSLAGHMAASPQPILGTPPRRHLLHIYGLNAPHIKFTRERRLIVINNLTYLSPGEAH</sequence>
<dbReference type="OrthoDB" id="7490015at2759"/>
<protein>
    <submittedName>
        <fullName evidence="2">Jg19973 protein</fullName>
    </submittedName>
</protein>
<name>A0A8S4RYC8_9NEOP</name>
<dbReference type="EMBL" id="CAKXAJ010025638">
    <property type="protein sequence ID" value="CAH2242361.1"/>
    <property type="molecule type" value="Genomic_DNA"/>
</dbReference>
<proteinExistence type="predicted"/>
<accession>A0A8S4RYC8</accession>
<evidence type="ECO:0000313" key="3">
    <source>
        <dbReference type="Proteomes" id="UP000838756"/>
    </source>
</evidence>
<evidence type="ECO:0000256" key="1">
    <source>
        <dbReference type="SAM" id="MobiDB-lite"/>
    </source>
</evidence>
<gene>
    <name evidence="2" type="primary">jg19973</name>
    <name evidence="2" type="ORF">PAEG_LOCUS18686</name>
</gene>
<reference evidence="2" key="1">
    <citation type="submission" date="2022-03" db="EMBL/GenBank/DDBJ databases">
        <authorList>
            <person name="Lindestad O."/>
        </authorList>
    </citation>
    <scope>NUCLEOTIDE SEQUENCE</scope>
</reference>